<dbReference type="InterPro" id="IPR012340">
    <property type="entry name" value="NA-bd_OB-fold"/>
</dbReference>
<sequence length="101" mass="11706">MADEKIIHEGLITEELSNGMYRVDLGNQNLVLGYLSGKIRRNFILVLPGHRVKIEISSYDSTKGRIIYRIDNKKSKKKEESNKKNLNTKKSKNKKLNNEMK</sequence>
<protein>
    <recommendedName>
        <fullName evidence="6">Translation initiation factor IF-1</fullName>
    </recommendedName>
</protein>
<dbReference type="InterPro" id="IPR006196">
    <property type="entry name" value="RNA-binding_domain_S1_IF1"/>
</dbReference>
<dbReference type="InterPro" id="IPR004368">
    <property type="entry name" value="TIF_IF1"/>
</dbReference>
<dbReference type="GO" id="GO:0003743">
    <property type="term" value="F:translation initiation factor activity"/>
    <property type="evidence" value="ECO:0007669"/>
    <property type="project" value="UniProtKB-UniRule"/>
</dbReference>
<gene>
    <name evidence="6 9" type="primary">infA</name>
</gene>
<keyword evidence="6" id="KW-0699">rRNA-binding</keyword>
<evidence type="ECO:0000259" key="8">
    <source>
        <dbReference type="PROSITE" id="PS50832"/>
    </source>
</evidence>
<dbReference type="SUPFAM" id="SSF50249">
    <property type="entry name" value="Nucleic acid-binding proteins"/>
    <property type="match status" value="1"/>
</dbReference>
<feature type="compositionally biased region" description="Basic residues" evidence="7">
    <location>
        <begin position="86"/>
        <end position="95"/>
    </location>
</feature>
<organism evidence="9">
    <name type="scientific">Drosera erythrorhiza</name>
    <dbReference type="NCBI Taxonomy" id="2005751"/>
    <lineage>
        <taxon>Eukaryota</taxon>
        <taxon>Viridiplantae</taxon>
        <taxon>Streptophyta</taxon>
        <taxon>Embryophyta</taxon>
        <taxon>Tracheophyta</taxon>
        <taxon>Spermatophyta</taxon>
        <taxon>Magnoliopsida</taxon>
        <taxon>eudicotyledons</taxon>
        <taxon>Gunneridae</taxon>
        <taxon>Pentapetalae</taxon>
        <taxon>Caryophyllales</taxon>
        <taxon>Droseraceae</taxon>
        <taxon>Drosera</taxon>
    </lineage>
</organism>
<keyword evidence="9" id="KW-0934">Plastid</keyword>
<dbReference type="NCBIfam" id="TIGR00008">
    <property type="entry name" value="infA"/>
    <property type="match status" value="1"/>
</dbReference>
<feature type="region of interest" description="Disordered" evidence="7">
    <location>
        <begin position="73"/>
        <end position="101"/>
    </location>
</feature>
<comment type="function">
    <text evidence="1 6">One of the essential components for the initiation of protein synthesis. Stabilizes the binding of IF-2 and IF-3 on the 30S subunit to which N-formylmethionyl-tRNA(fMet) subsequently binds. Helps modulate mRNA selection, yielding the 30S pre-initiation complex (PIC). Upon addition of the 50S ribosomal subunit IF-1, IF-2 and IF-3 are released leaving the mature 70S translation initiation complex.</text>
</comment>
<reference evidence="9" key="1">
    <citation type="submission" date="2017-02" db="EMBL/GenBank/DDBJ databases">
        <title>Plastome-wide rearrangements and gene losses in carnivorous Droseraceae.</title>
        <authorList>
            <person name="Nevill P.G."/>
            <person name="Howell K.A."/>
            <person name="Cross A.T."/>
            <person name="Williams A.V."/>
            <person name="Zhong X."/>
            <person name="Tonti-Filippini J."/>
            <person name="Boykin L.M."/>
            <person name="Dixon K.W."/>
            <person name="Small I.D."/>
        </authorList>
    </citation>
    <scope>NUCLEOTIDE SEQUENCE</scope>
</reference>
<keyword evidence="5 6" id="KW-0648">Protein biosynthesis</keyword>
<evidence type="ECO:0000256" key="6">
    <source>
        <dbReference type="HAMAP-Rule" id="MF_00075"/>
    </source>
</evidence>
<feature type="domain" description="S1-like" evidence="8">
    <location>
        <begin position="1"/>
        <end position="71"/>
    </location>
</feature>
<evidence type="ECO:0000313" key="9">
    <source>
        <dbReference type="EMBL" id="ARV87586.1"/>
    </source>
</evidence>
<dbReference type="PANTHER" id="PTHR33370">
    <property type="entry name" value="TRANSLATION INITIATION FACTOR IF-1, CHLOROPLASTIC"/>
    <property type="match status" value="1"/>
</dbReference>
<dbReference type="GO" id="GO:0005829">
    <property type="term" value="C:cytosol"/>
    <property type="evidence" value="ECO:0007669"/>
    <property type="project" value="TreeGrafter"/>
</dbReference>
<comment type="subunit">
    <text evidence="3 6">Component of the 30S ribosomal translation pre-initiation complex which assembles on the 30S ribosome in the order IF-2 and IF-3, IF-1 and N-formylmethionyl-tRNA(fMet); mRNA recruitment can occur at any time during PIC assembly.</text>
</comment>
<dbReference type="GO" id="GO:0019843">
    <property type="term" value="F:rRNA binding"/>
    <property type="evidence" value="ECO:0007669"/>
    <property type="project" value="UniProtKB-UniRule"/>
</dbReference>
<evidence type="ECO:0000256" key="5">
    <source>
        <dbReference type="ARBA" id="ARBA00022917"/>
    </source>
</evidence>
<evidence type="ECO:0000256" key="2">
    <source>
        <dbReference type="ARBA" id="ARBA00010939"/>
    </source>
</evidence>
<dbReference type="GeneID" id="33351992"/>
<dbReference type="Gene3D" id="2.40.50.140">
    <property type="entry name" value="Nucleic acid-binding proteins"/>
    <property type="match status" value="1"/>
</dbReference>
<keyword evidence="4 6" id="KW-0396">Initiation factor</keyword>
<evidence type="ECO:0000256" key="1">
    <source>
        <dbReference type="ARBA" id="ARBA00003935"/>
    </source>
</evidence>
<geneLocation type="plastid" evidence="9"/>
<evidence type="ECO:0000256" key="7">
    <source>
        <dbReference type="SAM" id="MobiDB-lite"/>
    </source>
</evidence>
<dbReference type="PROSITE" id="PS50832">
    <property type="entry name" value="S1_IF1_TYPE"/>
    <property type="match status" value="1"/>
</dbReference>
<feature type="compositionally biased region" description="Basic and acidic residues" evidence="7">
    <location>
        <begin position="73"/>
        <end position="83"/>
    </location>
</feature>
<dbReference type="GO" id="GO:0043022">
    <property type="term" value="F:ribosome binding"/>
    <property type="evidence" value="ECO:0007669"/>
    <property type="project" value="UniProtKB-UniRule"/>
</dbReference>
<dbReference type="Pfam" id="PF01176">
    <property type="entry name" value="eIF-1a"/>
    <property type="match status" value="1"/>
</dbReference>
<dbReference type="CDD" id="cd04451">
    <property type="entry name" value="S1_IF1"/>
    <property type="match status" value="1"/>
</dbReference>
<dbReference type="AlphaFoldDB" id="A0A1Z1GBG5"/>
<dbReference type="RefSeq" id="YP_009390889.1">
    <property type="nucleotide sequence ID" value="NC_035241.1"/>
</dbReference>
<comment type="subcellular location">
    <subcellularLocation>
        <location evidence="6">Cytoplasm</location>
    </subcellularLocation>
</comment>
<comment type="similarity">
    <text evidence="2 6">Belongs to the IF-1 family.</text>
</comment>
<name>A0A1Z1GBG5_9CARY</name>
<dbReference type="HAMAP" id="MF_00075">
    <property type="entry name" value="IF_1"/>
    <property type="match status" value="1"/>
</dbReference>
<evidence type="ECO:0000256" key="4">
    <source>
        <dbReference type="ARBA" id="ARBA00022540"/>
    </source>
</evidence>
<dbReference type="PANTHER" id="PTHR33370:SF1">
    <property type="entry name" value="TRANSLATION INITIATION FACTOR IF-1, CHLOROPLASTIC"/>
    <property type="match status" value="1"/>
</dbReference>
<dbReference type="EMBL" id="KY651214">
    <property type="protein sequence ID" value="ARV87586.1"/>
    <property type="molecule type" value="Genomic_DNA"/>
</dbReference>
<accession>A0A1Z1GBG5</accession>
<evidence type="ECO:0000256" key="3">
    <source>
        <dbReference type="ARBA" id="ARBA00011599"/>
    </source>
</evidence>
<keyword evidence="6" id="KW-0694">RNA-binding</keyword>
<keyword evidence="6" id="KW-0963">Cytoplasm</keyword>
<proteinExistence type="inferred from homology"/>